<sequence length="172" mass="19028">MIGGAVGAAGTLAGSVLTQVLGQRAARQDRAGQRTIEVQDRWFDERRELYLELLGFGRAACNLAGELGHSVRLDDTRRTEIAKELRQLHTHFFGRESRVALLGSDAMYSRMIEFSSQILLMENAVDAADRGVARQVAHTAREVYSMLTQVARDDLGIGPLKPPIEGKRLRLP</sequence>
<gene>
    <name evidence="1" type="ORF">C7S10_20965</name>
</gene>
<keyword evidence="2" id="KW-1185">Reference proteome</keyword>
<accession>A0A2R7YS07</accession>
<protein>
    <submittedName>
        <fullName evidence="1">Uncharacterized protein</fullName>
    </submittedName>
</protein>
<reference evidence="1 2" key="1">
    <citation type="submission" date="2018-03" db="EMBL/GenBank/DDBJ databases">
        <authorList>
            <person name="Keele B.F."/>
        </authorList>
    </citation>
    <scope>NUCLEOTIDE SEQUENCE [LARGE SCALE GENOMIC DNA]</scope>
    <source>
        <strain evidence="1 2">IB-3</strain>
    </source>
</reference>
<evidence type="ECO:0000313" key="2">
    <source>
        <dbReference type="Proteomes" id="UP000244867"/>
    </source>
</evidence>
<dbReference type="EMBL" id="PYXZ01000012">
    <property type="protein sequence ID" value="PUA79205.1"/>
    <property type="molecule type" value="Genomic_DNA"/>
</dbReference>
<dbReference type="AlphaFoldDB" id="A0A2R7YS07"/>
<organism evidence="1 2">
    <name type="scientific">Nocardioides currus</name>
    <dbReference type="NCBI Taxonomy" id="2133958"/>
    <lineage>
        <taxon>Bacteria</taxon>
        <taxon>Bacillati</taxon>
        <taxon>Actinomycetota</taxon>
        <taxon>Actinomycetes</taxon>
        <taxon>Propionibacteriales</taxon>
        <taxon>Nocardioidaceae</taxon>
        <taxon>Nocardioides</taxon>
    </lineage>
</organism>
<evidence type="ECO:0000313" key="1">
    <source>
        <dbReference type="EMBL" id="PUA79205.1"/>
    </source>
</evidence>
<comment type="caution">
    <text evidence="1">The sequence shown here is derived from an EMBL/GenBank/DDBJ whole genome shotgun (WGS) entry which is preliminary data.</text>
</comment>
<name>A0A2R7YS07_9ACTN</name>
<dbReference type="Proteomes" id="UP000244867">
    <property type="component" value="Unassembled WGS sequence"/>
</dbReference>
<proteinExistence type="predicted"/>